<keyword evidence="2" id="KW-1185">Reference proteome</keyword>
<gene>
    <name evidence="1" type="ORF">SAMN02744037_00545</name>
</gene>
<dbReference type="RefSeq" id="WP_072887056.1">
    <property type="nucleotide sequence ID" value="NZ_FRAE01000009.1"/>
</dbReference>
<reference evidence="2" key="1">
    <citation type="submission" date="2016-11" db="EMBL/GenBank/DDBJ databases">
        <authorList>
            <person name="Varghese N."/>
            <person name="Submissions S."/>
        </authorList>
    </citation>
    <scope>NUCLEOTIDE SEQUENCE [LARGE SCALE GENOMIC DNA]</scope>
    <source>
        <strain evidence="2">DSM 15518</strain>
    </source>
</reference>
<dbReference type="STRING" id="1123349.SAMN02744037_00545"/>
<evidence type="ECO:0000313" key="2">
    <source>
        <dbReference type="Proteomes" id="UP000242497"/>
    </source>
</evidence>
<evidence type="ECO:0000313" key="1">
    <source>
        <dbReference type="EMBL" id="SHJ65748.1"/>
    </source>
</evidence>
<proteinExistence type="predicted"/>
<dbReference type="InterPro" id="IPR014198">
    <property type="entry name" value="Spore_III_AB"/>
</dbReference>
<organism evidence="1 2">
    <name type="scientific">Tepidibacter formicigenes DSM 15518</name>
    <dbReference type="NCBI Taxonomy" id="1123349"/>
    <lineage>
        <taxon>Bacteria</taxon>
        <taxon>Bacillati</taxon>
        <taxon>Bacillota</taxon>
        <taxon>Clostridia</taxon>
        <taxon>Peptostreptococcales</taxon>
        <taxon>Peptostreptococcaceae</taxon>
        <taxon>Tepidibacter</taxon>
    </lineage>
</organism>
<dbReference type="OrthoDB" id="1750861at2"/>
<dbReference type="Proteomes" id="UP000242497">
    <property type="component" value="Unassembled WGS sequence"/>
</dbReference>
<accession>A0A1M6L3E5</accession>
<dbReference type="EMBL" id="FRAE01000009">
    <property type="protein sequence ID" value="SHJ65748.1"/>
    <property type="molecule type" value="Genomic_DNA"/>
</dbReference>
<name>A0A1M6L3E5_9FIRM</name>
<sequence length="173" mass="20152">MLIKIVLITIILICFFLLGEEIHKSYKKKYKDISDLIKILEILHMQLEFGLYTLGEVFSKLGERKEFAVSKFFKNLSNNIENSDSKNLEEILDGTICLIKENTSLEEKEIHELRNLIINLGKSDFYSQERIINLTIENFKKMQSQAFVEITSKGVLYKKLTVSMGFLLVIIFF</sequence>
<protein>
    <submittedName>
        <fullName evidence="1">Stage III sporulation protein AB</fullName>
    </submittedName>
</protein>
<dbReference type="AlphaFoldDB" id="A0A1M6L3E5"/>
<dbReference type="Pfam" id="PF09548">
    <property type="entry name" value="Spore_III_AB"/>
    <property type="match status" value="1"/>
</dbReference>